<reference evidence="8 9" key="1">
    <citation type="journal article" date="2015" name="Genome Biol. Evol.">
        <title>The genome of winter moth (Operophtera brumata) provides a genomic perspective on sexual dimorphism and phenology.</title>
        <authorList>
            <person name="Derks M.F."/>
            <person name="Smit S."/>
            <person name="Salis L."/>
            <person name="Schijlen E."/>
            <person name="Bossers A."/>
            <person name="Mateman C."/>
            <person name="Pijl A.S."/>
            <person name="de Ridder D."/>
            <person name="Groenen M.A."/>
            <person name="Visser M.E."/>
            <person name="Megens H.J."/>
        </authorList>
    </citation>
    <scope>NUCLEOTIDE SEQUENCE [LARGE SCALE GENOMIC DNA]</scope>
    <source>
        <strain evidence="8">WM2013NL</strain>
        <tissue evidence="8">Head and thorax</tissue>
    </source>
</reference>
<accession>A0A0L7LPS9</accession>
<dbReference type="GO" id="GO:0006412">
    <property type="term" value="P:translation"/>
    <property type="evidence" value="ECO:0007669"/>
    <property type="project" value="InterPro"/>
</dbReference>
<evidence type="ECO:0000256" key="3">
    <source>
        <dbReference type="ARBA" id="ARBA00023274"/>
    </source>
</evidence>
<dbReference type="InterPro" id="IPR021131">
    <property type="entry name" value="Ribosomal_uL15/eL18"/>
</dbReference>
<dbReference type="Proteomes" id="UP000037510">
    <property type="component" value="Unassembled WGS sequence"/>
</dbReference>
<evidence type="ECO:0000256" key="5">
    <source>
        <dbReference type="ARBA" id="ARBA00035423"/>
    </source>
</evidence>
<protein>
    <recommendedName>
        <fullName evidence="4">Large ribosomal subunit protein uL15m</fullName>
    </recommendedName>
    <alternativeName>
        <fullName evidence="5">39S ribosomal protein L15, mitochondrial</fullName>
    </alternativeName>
</protein>
<dbReference type="InterPro" id="IPR005749">
    <property type="entry name" value="Ribosomal_uL15_bac-type"/>
</dbReference>
<name>A0A0L7LPS9_OPEBR</name>
<dbReference type="STRING" id="104452.A0A0L7LPS9"/>
<dbReference type="Pfam" id="PF00828">
    <property type="entry name" value="Ribosomal_L27A"/>
    <property type="match status" value="1"/>
</dbReference>
<dbReference type="SUPFAM" id="SSF52080">
    <property type="entry name" value="Ribosomal proteins L15p and L18e"/>
    <property type="match status" value="1"/>
</dbReference>
<organism evidence="8 9">
    <name type="scientific">Operophtera brumata</name>
    <name type="common">Winter moth</name>
    <name type="synonym">Phalaena brumata</name>
    <dbReference type="NCBI Taxonomy" id="104452"/>
    <lineage>
        <taxon>Eukaryota</taxon>
        <taxon>Metazoa</taxon>
        <taxon>Ecdysozoa</taxon>
        <taxon>Arthropoda</taxon>
        <taxon>Hexapoda</taxon>
        <taxon>Insecta</taxon>
        <taxon>Pterygota</taxon>
        <taxon>Neoptera</taxon>
        <taxon>Endopterygota</taxon>
        <taxon>Lepidoptera</taxon>
        <taxon>Glossata</taxon>
        <taxon>Ditrysia</taxon>
        <taxon>Geometroidea</taxon>
        <taxon>Geometridae</taxon>
        <taxon>Larentiinae</taxon>
        <taxon>Operophtera</taxon>
    </lineage>
</organism>
<evidence type="ECO:0000259" key="7">
    <source>
        <dbReference type="Pfam" id="PF00828"/>
    </source>
</evidence>
<comment type="caution">
    <text evidence="8">The sequence shown here is derived from an EMBL/GenBank/DDBJ whole genome shotgun (WGS) entry which is preliminary data.</text>
</comment>
<dbReference type="PANTHER" id="PTHR12934:SF11">
    <property type="entry name" value="LARGE RIBOSOMAL SUBUNIT PROTEIN UL15M"/>
    <property type="match status" value="1"/>
</dbReference>
<dbReference type="EMBL" id="JTDY01000385">
    <property type="protein sequence ID" value="KOB77442.1"/>
    <property type="molecule type" value="Genomic_DNA"/>
</dbReference>
<dbReference type="GO" id="GO:0003735">
    <property type="term" value="F:structural constituent of ribosome"/>
    <property type="evidence" value="ECO:0007669"/>
    <property type="project" value="InterPro"/>
</dbReference>
<evidence type="ECO:0000256" key="1">
    <source>
        <dbReference type="ARBA" id="ARBA00007320"/>
    </source>
</evidence>
<feature type="region of interest" description="Disordered" evidence="6">
    <location>
        <begin position="22"/>
        <end position="58"/>
    </location>
</feature>
<evidence type="ECO:0000256" key="4">
    <source>
        <dbReference type="ARBA" id="ARBA00035299"/>
    </source>
</evidence>
<comment type="similarity">
    <text evidence="1">Belongs to the universal ribosomal protein uL15 family.</text>
</comment>
<dbReference type="PANTHER" id="PTHR12934">
    <property type="entry name" value="50S RIBOSOMAL PROTEIN L15"/>
    <property type="match status" value="1"/>
</dbReference>
<gene>
    <name evidence="8" type="ORF">OBRU01_03447</name>
</gene>
<keyword evidence="2 8" id="KW-0689">Ribosomal protein</keyword>
<dbReference type="AlphaFoldDB" id="A0A0L7LPS9"/>
<keyword evidence="3" id="KW-0687">Ribonucleoprotein</keyword>
<dbReference type="InterPro" id="IPR036227">
    <property type="entry name" value="Ribosomal_uL15/eL18_sf"/>
</dbReference>
<feature type="domain" description="Large ribosomal subunit protein uL15/eL18" evidence="7">
    <location>
        <begin position="74"/>
        <end position="148"/>
    </location>
</feature>
<evidence type="ECO:0000313" key="9">
    <source>
        <dbReference type="Proteomes" id="UP000037510"/>
    </source>
</evidence>
<evidence type="ECO:0000256" key="6">
    <source>
        <dbReference type="SAM" id="MobiDB-lite"/>
    </source>
</evidence>
<evidence type="ECO:0000256" key="2">
    <source>
        <dbReference type="ARBA" id="ARBA00022980"/>
    </source>
</evidence>
<proteinExistence type="inferred from homology"/>
<keyword evidence="9" id="KW-1185">Reference proteome</keyword>
<sequence>MSSRQITEKSLSMLRSLPRISLANLRDNPGSKKLARRGRAQHGGDKHGSGNKGSGQRQNYMRLGYETGNNPFYLRSLIDKDRVDITKPIDIASIVKSGQYNFHPEQKEYGINLTDEGADLFAAKINIEVQWASEQVIAAIEKNGGVITTAYYDPHSLFLLKNPKKFFESGQAIPRRMVPPPDAIEYYSSAEFRGYLADPEKVSEERLKLAQKYGYELPELEKDSSYNMFCERKDPRQIFYGLEPGWVINLTDGSILKPKDDELLQYYAS</sequence>
<dbReference type="GO" id="GO:0005762">
    <property type="term" value="C:mitochondrial large ribosomal subunit"/>
    <property type="evidence" value="ECO:0007669"/>
    <property type="project" value="TreeGrafter"/>
</dbReference>
<evidence type="ECO:0000313" key="8">
    <source>
        <dbReference type="EMBL" id="KOB77442.1"/>
    </source>
</evidence>